<proteinExistence type="predicted"/>
<organism evidence="1 2">
    <name type="scientific">Clydaea vesicula</name>
    <dbReference type="NCBI Taxonomy" id="447962"/>
    <lineage>
        <taxon>Eukaryota</taxon>
        <taxon>Fungi</taxon>
        <taxon>Fungi incertae sedis</taxon>
        <taxon>Chytridiomycota</taxon>
        <taxon>Chytridiomycota incertae sedis</taxon>
        <taxon>Chytridiomycetes</taxon>
        <taxon>Lobulomycetales</taxon>
        <taxon>Lobulomycetaceae</taxon>
        <taxon>Clydaea</taxon>
    </lineage>
</organism>
<sequence length="199" mass="23053">MYLKKKIQDLFVVKGYDSYTYELVTSTLFNGAPIWRRSDGYCYLYWFIENASGNRAWVMQCAEKPSGNWQAEGHAIDSWNKPEFFNSYPWDKAFTNHAVVTRNFDLKVTSKPYGLTNVIFTLTTTFNDAPVWSFGRECFIFWFAKLIWVLQCSPMTAIWAARDSAKNSQGLPDYSTILPWSSNAGWDSTSVLKVQKRCY</sequence>
<dbReference type="EMBL" id="JADGJW010000145">
    <property type="protein sequence ID" value="KAJ3223071.1"/>
    <property type="molecule type" value="Genomic_DNA"/>
</dbReference>
<dbReference type="Proteomes" id="UP001211065">
    <property type="component" value="Unassembled WGS sequence"/>
</dbReference>
<accession>A0AAD5U4Y2</accession>
<name>A0AAD5U4Y2_9FUNG</name>
<evidence type="ECO:0000313" key="2">
    <source>
        <dbReference type="Proteomes" id="UP001211065"/>
    </source>
</evidence>
<keyword evidence="2" id="KW-1185">Reference proteome</keyword>
<dbReference type="AlphaFoldDB" id="A0AAD5U4Y2"/>
<protein>
    <submittedName>
        <fullName evidence="1">Uncharacterized protein</fullName>
    </submittedName>
</protein>
<reference evidence="1" key="1">
    <citation type="submission" date="2020-05" db="EMBL/GenBank/DDBJ databases">
        <title>Phylogenomic resolution of chytrid fungi.</title>
        <authorList>
            <person name="Stajich J.E."/>
            <person name="Amses K."/>
            <person name="Simmons R."/>
            <person name="Seto K."/>
            <person name="Myers J."/>
            <person name="Bonds A."/>
            <person name="Quandt C.A."/>
            <person name="Barry K."/>
            <person name="Liu P."/>
            <person name="Grigoriev I."/>
            <person name="Longcore J.E."/>
            <person name="James T.Y."/>
        </authorList>
    </citation>
    <scope>NUCLEOTIDE SEQUENCE</scope>
    <source>
        <strain evidence="1">JEL0476</strain>
    </source>
</reference>
<evidence type="ECO:0000313" key="1">
    <source>
        <dbReference type="EMBL" id="KAJ3223071.1"/>
    </source>
</evidence>
<comment type="caution">
    <text evidence="1">The sequence shown here is derived from an EMBL/GenBank/DDBJ whole genome shotgun (WGS) entry which is preliminary data.</text>
</comment>
<gene>
    <name evidence="1" type="ORF">HK099_001552</name>
</gene>